<dbReference type="InterPro" id="IPR028082">
    <property type="entry name" value="Peripla_BP_I"/>
</dbReference>
<evidence type="ECO:0000256" key="3">
    <source>
        <dbReference type="ARBA" id="ARBA00023004"/>
    </source>
</evidence>
<evidence type="ECO:0000256" key="4">
    <source>
        <dbReference type="PROSITE-ProRule" id="PRU00433"/>
    </source>
</evidence>
<feature type="chain" id="PRO_5004193398" description="Cytochrome c domain-containing protein" evidence="5">
    <location>
        <begin position="27"/>
        <end position="541"/>
    </location>
</feature>
<dbReference type="HOGENOM" id="CLU_483802_0_0_4"/>
<dbReference type="InterPro" id="IPR036909">
    <property type="entry name" value="Cyt_c-like_dom_sf"/>
</dbReference>
<geneLocation type="plasmid" evidence="7 8">
    <name>megaplasmid</name>
</geneLocation>
<dbReference type="GO" id="GO:0020037">
    <property type="term" value="F:heme binding"/>
    <property type="evidence" value="ECO:0007669"/>
    <property type="project" value="InterPro"/>
</dbReference>
<dbReference type="SUPFAM" id="SSF53822">
    <property type="entry name" value="Periplasmic binding protein-like I"/>
    <property type="match status" value="1"/>
</dbReference>
<keyword evidence="2 4" id="KW-0479">Metal-binding</keyword>
<evidence type="ECO:0000256" key="5">
    <source>
        <dbReference type="SAM" id="SignalP"/>
    </source>
</evidence>
<proteinExistence type="predicted"/>
<evidence type="ECO:0000313" key="7">
    <source>
        <dbReference type="EMBL" id="ABF11558.1"/>
    </source>
</evidence>
<dbReference type="KEGG" id="rme:Rmet_4696"/>
<dbReference type="PROSITE" id="PS51007">
    <property type="entry name" value="CYTC"/>
    <property type="match status" value="1"/>
</dbReference>
<dbReference type="InterPro" id="IPR009056">
    <property type="entry name" value="Cyt_c-like_dom"/>
</dbReference>
<feature type="domain" description="Cytochrome c" evidence="6">
    <location>
        <begin position="28"/>
        <end position="162"/>
    </location>
</feature>
<dbReference type="RefSeq" id="WP_011519129.1">
    <property type="nucleotide sequence ID" value="NC_007974.2"/>
</dbReference>
<dbReference type="eggNOG" id="COG2010">
    <property type="taxonomic scope" value="Bacteria"/>
</dbReference>
<reference evidence="8" key="1">
    <citation type="journal article" date="2010" name="PLoS ONE">
        <title>The complete genome sequence of Cupriavidus metallidurans strain CH34, a master survivalist in harsh and anthropogenic environments.</title>
        <authorList>
            <person name="Janssen P.J."/>
            <person name="Van Houdt R."/>
            <person name="Moors H."/>
            <person name="Monsieurs P."/>
            <person name="Morin N."/>
            <person name="Michaux A."/>
            <person name="Benotmane M.A."/>
            <person name="Leys N."/>
            <person name="Vallaeys T."/>
            <person name="Lapidus A."/>
            <person name="Monchy S."/>
            <person name="Medigue C."/>
            <person name="Taghavi S."/>
            <person name="McCorkle S."/>
            <person name="Dunn J."/>
            <person name="van der Lelie D."/>
            <person name="Mergeay M."/>
        </authorList>
    </citation>
    <scope>NUCLEOTIDE SEQUENCE [LARGE SCALE GENOMIC DNA]</scope>
    <source>
        <strain evidence="8">ATCC 43123 / DSM 2839 / NBRC 102507 / CH34</strain>
    </source>
</reference>
<protein>
    <recommendedName>
        <fullName evidence="6">Cytochrome c domain-containing protein</fullName>
    </recommendedName>
</protein>
<keyword evidence="7" id="KW-0614">Plasmid</keyword>
<dbReference type="AlphaFoldDB" id="Q1LE68"/>
<dbReference type="GO" id="GO:0009055">
    <property type="term" value="F:electron transfer activity"/>
    <property type="evidence" value="ECO:0007669"/>
    <property type="project" value="InterPro"/>
</dbReference>
<dbReference type="Gene3D" id="3.40.50.2300">
    <property type="match status" value="1"/>
</dbReference>
<dbReference type="GO" id="GO:0046872">
    <property type="term" value="F:metal ion binding"/>
    <property type="evidence" value="ECO:0007669"/>
    <property type="project" value="UniProtKB-KW"/>
</dbReference>
<evidence type="ECO:0000256" key="1">
    <source>
        <dbReference type="ARBA" id="ARBA00022617"/>
    </source>
</evidence>
<gene>
    <name evidence="7" type="ordered locus">Rmet_4696</name>
</gene>
<dbReference type="Gene3D" id="1.10.760.10">
    <property type="entry name" value="Cytochrome c-like domain"/>
    <property type="match status" value="1"/>
</dbReference>
<dbReference type="Proteomes" id="UP000002429">
    <property type="component" value="Plasmid megaplasmid"/>
</dbReference>
<evidence type="ECO:0000313" key="8">
    <source>
        <dbReference type="Proteomes" id="UP000002429"/>
    </source>
</evidence>
<keyword evidence="1 4" id="KW-0349">Heme</keyword>
<dbReference type="SUPFAM" id="SSF46626">
    <property type="entry name" value="Cytochrome c"/>
    <property type="match status" value="1"/>
</dbReference>
<evidence type="ECO:0000256" key="2">
    <source>
        <dbReference type="ARBA" id="ARBA00022723"/>
    </source>
</evidence>
<dbReference type="EMBL" id="CP000353">
    <property type="protein sequence ID" value="ABF11558.1"/>
    <property type="molecule type" value="Genomic_DNA"/>
</dbReference>
<organism evidence="7 8">
    <name type="scientific">Cupriavidus metallidurans (strain ATCC 43123 / DSM 2839 / NBRC 102507 / CH34)</name>
    <name type="common">Ralstonia metallidurans</name>
    <dbReference type="NCBI Taxonomy" id="266264"/>
    <lineage>
        <taxon>Bacteria</taxon>
        <taxon>Pseudomonadati</taxon>
        <taxon>Pseudomonadota</taxon>
        <taxon>Betaproteobacteria</taxon>
        <taxon>Burkholderiales</taxon>
        <taxon>Burkholderiaceae</taxon>
        <taxon>Cupriavidus</taxon>
    </lineage>
</organism>
<keyword evidence="8" id="KW-1185">Reference proteome</keyword>
<accession>Q1LE68</accession>
<keyword evidence="3 4" id="KW-0408">Iron</keyword>
<evidence type="ECO:0000259" key="6">
    <source>
        <dbReference type="PROSITE" id="PS51007"/>
    </source>
</evidence>
<sequence>MNPLACRLWRIAAWLALLLLAGLVRADPPPDAGERIFRQGTLASGEPLQAIRDGGMRMEGQAAACMNCHRRSGLGARAGLTAIPPITGRYLFHPRATNPDDLDLPFVDGIRIDREPYTEATLARAIRSGLDSEGRPLSYLMPHFALDDADMAALIGFLKRLDARTLPGVDGTMLHFATIITPDADPVKRQGMLDVLQHYFADKNAFPLGPTPRLRASRSMMFMVNRRWQLHVWELSGAPSTWQAQLQKHLAEQPVLAVVSGLGGSNWAPVHAFCEQAAVPCLFPNVEVPAEEGKGFYSLYFSNGVTLEAQLMARSILRGQDGKAVGPVLQVYREGDSGDAGARALAAALMPAGVTVSNRVLKAHESIASALRKVPKGNVLVLWLRPPDVAALGGSPPPGTTVLMSGLMGGLEHTPVPAGWRAVTELAYPVDLPERRRVRVDYALGWFTIRRIPLVAEQVQADTFLACGLLAETLNHMADTFQRDYLVERVEDMIERRVITGYYPRLTLAPGQRFASKGGYMVRFSGPDGTRVAADGDWTVP</sequence>
<name>Q1LE68_CUPMC</name>
<feature type="signal peptide" evidence="5">
    <location>
        <begin position="1"/>
        <end position="26"/>
    </location>
</feature>
<keyword evidence="5" id="KW-0732">Signal</keyword>